<evidence type="ECO:0000313" key="3">
    <source>
        <dbReference type="Proteomes" id="UP000324646"/>
    </source>
</evidence>
<feature type="domain" description="YqbQ/XkdQ" evidence="1">
    <location>
        <begin position="26"/>
        <end position="328"/>
    </location>
</feature>
<reference evidence="2 3" key="1">
    <citation type="submission" date="2019-07" db="EMBL/GenBank/DDBJ databases">
        <title>Complete genome of Crassaminicella thermophila SY095.</title>
        <authorList>
            <person name="Li X."/>
        </authorList>
    </citation>
    <scope>NUCLEOTIDE SEQUENCE [LARGE SCALE GENOMIC DNA]</scope>
    <source>
        <strain evidence="2 3">SY095</strain>
    </source>
</reference>
<keyword evidence="3" id="KW-1185">Reference proteome</keyword>
<dbReference type="Pfam" id="PF24032">
    <property type="entry name" value="YQBQ"/>
    <property type="match status" value="1"/>
</dbReference>
<evidence type="ECO:0000313" key="2">
    <source>
        <dbReference type="EMBL" id="QEK12575.1"/>
    </source>
</evidence>
<dbReference type="InterPro" id="IPR056937">
    <property type="entry name" value="YqbQ/XkdQ"/>
</dbReference>
<dbReference type="KEGG" id="crs:FQB35_09690"/>
<organism evidence="2 3">
    <name type="scientific">Crassaminicella thermophila</name>
    <dbReference type="NCBI Taxonomy" id="2599308"/>
    <lineage>
        <taxon>Bacteria</taxon>
        <taxon>Bacillati</taxon>
        <taxon>Bacillota</taxon>
        <taxon>Clostridia</taxon>
        <taxon>Eubacteriales</taxon>
        <taxon>Clostridiaceae</taxon>
        <taxon>Crassaminicella</taxon>
    </lineage>
</organism>
<name>A0A5C0SDF1_CRATE</name>
<dbReference type="OrthoDB" id="1698671at2"/>
<accession>A0A5C0SDF1</accession>
<dbReference type="AlphaFoldDB" id="A0A5C0SDF1"/>
<evidence type="ECO:0000259" key="1">
    <source>
        <dbReference type="Pfam" id="PF24032"/>
    </source>
</evidence>
<dbReference type="RefSeq" id="WP_148809729.1">
    <property type="nucleotide sequence ID" value="NZ_CP042243.1"/>
</dbReference>
<protein>
    <recommendedName>
        <fullName evidence="1">YqbQ/XkdQ domain-containing protein</fullName>
    </recommendedName>
</protein>
<dbReference type="Proteomes" id="UP000324646">
    <property type="component" value="Chromosome"/>
</dbReference>
<dbReference type="SUPFAM" id="SSF69279">
    <property type="entry name" value="Phage tail proteins"/>
    <property type="match status" value="1"/>
</dbReference>
<gene>
    <name evidence="2" type="ORF">FQB35_09690</name>
</gene>
<dbReference type="EMBL" id="CP042243">
    <property type="protein sequence ID" value="QEK12575.1"/>
    <property type="molecule type" value="Genomic_DNA"/>
</dbReference>
<sequence length="332" mass="38088">MDNYTVLIIKDNSQRFNITQLCSNLNWRDSLETLGMEFSFDVARNIEDKYMVNWDLVEIGDKVIFANNNVEIFRGIITDLLTERYKKSVTAFDYAFYLNQSRIIIQFRKTSATDAIKQLCSKFNVPIGNVTNISTQITKIYKDKTVAEIIKDILEQATNELNIKYRLEMRKGKLYIEKYTDLIVKPTFQPASNITSFNIFDAIGNISKTESIRDMRNSILITSSDEKSSRVIATAKDDKNIAKFGLLQDVESVDNKDIAQAQNIARNKLKELNKVNEDITLELLGDDKVRSGRILEINNDSFGLNGQYLVKDCTHTYNNSIHKMNITVEKVI</sequence>
<proteinExistence type="predicted"/>